<feature type="region of interest" description="Disordered" evidence="1">
    <location>
        <begin position="157"/>
        <end position="247"/>
    </location>
</feature>
<feature type="transmembrane region" description="Helical" evidence="2">
    <location>
        <begin position="12"/>
        <end position="31"/>
    </location>
</feature>
<gene>
    <name evidence="3" type="ORF">ACFP2T_12970</name>
</gene>
<evidence type="ECO:0000313" key="3">
    <source>
        <dbReference type="EMBL" id="MFC6017112.1"/>
    </source>
</evidence>
<dbReference type="Pfam" id="PF10935">
    <property type="entry name" value="DUF2637"/>
    <property type="match status" value="1"/>
</dbReference>
<feature type="compositionally biased region" description="Low complexity" evidence="1">
    <location>
        <begin position="210"/>
        <end position="240"/>
    </location>
</feature>
<evidence type="ECO:0000256" key="2">
    <source>
        <dbReference type="SAM" id="Phobius"/>
    </source>
</evidence>
<keyword evidence="4" id="KW-1185">Reference proteome</keyword>
<feature type="transmembrane region" description="Helical" evidence="2">
    <location>
        <begin position="37"/>
        <end position="56"/>
    </location>
</feature>
<evidence type="ECO:0000256" key="1">
    <source>
        <dbReference type="SAM" id="MobiDB-lite"/>
    </source>
</evidence>
<dbReference type="EMBL" id="JBHSPR010000010">
    <property type="protein sequence ID" value="MFC6017112.1"/>
    <property type="molecule type" value="Genomic_DNA"/>
</dbReference>
<keyword evidence="2" id="KW-0472">Membrane</keyword>
<reference evidence="4" key="1">
    <citation type="journal article" date="2019" name="Int. J. Syst. Evol. Microbiol.">
        <title>The Global Catalogue of Microorganisms (GCM) 10K type strain sequencing project: providing services to taxonomists for standard genome sequencing and annotation.</title>
        <authorList>
            <consortium name="The Broad Institute Genomics Platform"/>
            <consortium name="The Broad Institute Genome Sequencing Center for Infectious Disease"/>
            <person name="Wu L."/>
            <person name="Ma J."/>
        </authorList>
    </citation>
    <scope>NUCLEOTIDE SEQUENCE [LARGE SCALE GENOMIC DNA]</scope>
    <source>
        <strain evidence="4">ZS-35-S2</strain>
    </source>
</reference>
<dbReference type="RefSeq" id="WP_377421139.1">
    <property type="nucleotide sequence ID" value="NZ_JBHSPR010000010.1"/>
</dbReference>
<accession>A0ABW1K7H7</accession>
<feature type="transmembrane region" description="Helical" evidence="2">
    <location>
        <begin position="68"/>
        <end position="89"/>
    </location>
</feature>
<keyword evidence="2" id="KW-1133">Transmembrane helix</keyword>
<proteinExistence type="predicted"/>
<feature type="transmembrane region" description="Helical" evidence="2">
    <location>
        <begin position="101"/>
        <end position="122"/>
    </location>
</feature>
<sequence length="293" mass="30170">MPLPQLRRVRWAVRATLTLGVAASVVANVLHARDNPISQAIAAWPPLALLLTVELISRVPVHRRSLAFARMAATATIAGIAAWVSYWHMVGVAARYGETGASPYLLPLSVDGLIVVASICLVELGGRISIEQAAKAERAENAEQAANAERADQLAAATVVPTGTSRKSPRIVPTPAGPGDSPPSDSLPSDSGPESRAAGDSAPGNPVPASPAARPGRAAAAGTPRKRTSSGSTAGSSASARPRRPITETAALAAAIQAARPDASDADVAQELGITTARLRTIRRQVRELDLVA</sequence>
<comment type="caution">
    <text evidence="3">The sequence shown here is derived from an EMBL/GenBank/DDBJ whole genome shotgun (WGS) entry which is preliminary data.</text>
</comment>
<protein>
    <submittedName>
        <fullName evidence="3">DUF2637 domain-containing protein</fullName>
    </submittedName>
</protein>
<dbReference type="InterPro" id="IPR021235">
    <property type="entry name" value="DUF2637"/>
</dbReference>
<keyword evidence="2" id="KW-0812">Transmembrane</keyword>
<name>A0ABW1K7H7_9ACTN</name>
<evidence type="ECO:0000313" key="4">
    <source>
        <dbReference type="Proteomes" id="UP001596203"/>
    </source>
</evidence>
<organism evidence="3 4">
    <name type="scientific">Plantactinospora solaniradicis</name>
    <dbReference type="NCBI Taxonomy" id="1723736"/>
    <lineage>
        <taxon>Bacteria</taxon>
        <taxon>Bacillati</taxon>
        <taxon>Actinomycetota</taxon>
        <taxon>Actinomycetes</taxon>
        <taxon>Micromonosporales</taxon>
        <taxon>Micromonosporaceae</taxon>
        <taxon>Plantactinospora</taxon>
    </lineage>
</organism>
<dbReference type="Proteomes" id="UP001596203">
    <property type="component" value="Unassembled WGS sequence"/>
</dbReference>
<feature type="compositionally biased region" description="Low complexity" evidence="1">
    <location>
        <begin position="177"/>
        <end position="195"/>
    </location>
</feature>